<reference evidence="1 2" key="1">
    <citation type="journal article" date="2019" name="Sci. Rep.">
        <title>Orb-weaving spider Araneus ventricosus genome elucidates the spidroin gene catalogue.</title>
        <authorList>
            <person name="Kono N."/>
            <person name="Nakamura H."/>
            <person name="Ohtoshi R."/>
            <person name="Moran D.A.P."/>
            <person name="Shinohara A."/>
            <person name="Yoshida Y."/>
            <person name="Fujiwara M."/>
            <person name="Mori M."/>
            <person name="Tomita M."/>
            <person name="Arakawa K."/>
        </authorList>
    </citation>
    <scope>NUCLEOTIDE SEQUENCE [LARGE SCALE GENOMIC DNA]</scope>
</reference>
<comment type="caution">
    <text evidence="1">The sequence shown here is derived from an EMBL/GenBank/DDBJ whole genome shotgun (WGS) entry which is preliminary data.</text>
</comment>
<name>A0A4Y2UT40_ARAVE</name>
<dbReference type="Proteomes" id="UP000499080">
    <property type="component" value="Unassembled WGS sequence"/>
</dbReference>
<dbReference type="OrthoDB" id="6467801at2759"/>
<protein>
    <submittedName>
        <fullName evidence="1">Uncharacterized protein</fullName>
    </submittedName>
</protein>
<dbReference type="AlphaFoldDB" id="A0A4Y2UT40"/>
<evidence type="ECO:0000313" key="1">
    <source>
        <dbReference type="EMBL" id="GBO14720.1"/>
    </source>
</evidence>
<gene>
    <name evidence="1" type="ORF">AVEN_101962_1</name>
</gene>
<keyword evidence="2" id="KW-1185">Reference proteome</keyword>
<dbReference type="EMBL" id="BGPR01038843">
    <property type="protein sequence ID" value="GBO14720.1"/>
    <property type="molecule type" value="Genomic_DNA"/>
</dbReference>
<organism evidence="1 2">
    <name type="scientific">Araneus ventricosus</name>
    <name type="common">Orbweaver spider</name>
    <name type="synonym">Epeira ventricosa</name>
    <dbReference type="NCBI Taxonomy" id="182803"/>
    <lineage>
        <taxon>Eukaryota</taxon>
        <taxon>Metazoa</taxon>
        <taxon>Ecdysozoa</taxon>
        <taxon>Arthropoda</taxon>
        <taxon>Chelicerata</taxon>
        <taxon>Arachnida</taxon>
        <taxon>Araneae</taxon>
        <taxon>Araneomorphae</taxon>
        <taxon>Entelegynae</taxon>
        <taxon>Araneoidea</taxon>
        <taxon>Araneidae</taxon>
        <taxon>Araneus</taxon>
    </lineage>
</organism>
<evidence type="ECO:0000313" key="2">
    <source>
        <dbReference type="Proteomes" id="UP000499080"/>
    </source>
</evidence>
<feature type="non-terminal residue" evidence="1">
    <location>
        <position position="53"/>
    </location>
</feature>
<accession>A0A4Y2UT40</accession>
<sequence>MDLCTSLQDSWCQLPPGYLQTLVEYMPRRVAVLLRARKGTTRYLGGVPVFLAL</sequence>
<proteinExistence type="predicted"/>